<dbReference type="GO" id="GO:0046951">
    <property type="term" value="P:ketone body biosynthetic process"/>
    <property type="evidence" value="ECO:0007669"/>
    <property type="project" value="TreeGrafter"/>
</dbReference>
<dbReference type="GO" id="GO:0046872">
    <property type="term" value="F:metal ion binding"/>
    <property type="evidence" value="ECO:0007669"/>
    <property type="project" value="UniProtKB-KW"/>
</dbReference>
<dbReference type="GeneID" id="25258228"/>
<evidence type="ECO:0000256" key="6">
    <source>
        <dbReference type="ARBA" id="ARBA00049877"/>
    </source>
</evidence>
<evidence type="ECO:0000256" key="1">
    <source>
        <dbReference type="ARBA" id="ARBA00005143"/>
    </source>
</evidence>
<evidence type="ECO:0000256" key="2">
    <source>
        <dbReference type="ARBA" id="ARBA00009405"/>
    </source>
</evidence>
<dbReference type="AlphaFoldDB" id="A0A098VVP1"/>
<dbReference type="GO" id="GO:0006552">
    <property type="term" value="P:L-leucine catabolic process"/>
    <property type="evidence" value="ECO:0007669"/>
    <property type="project" value="TreeGrafter"/>
</dbReference>
<dbReference type="PROSITE" id="PS50991">
    <property type="entry name" value="PYR_CT"/>
    <property type="match status" value="1"/>
</dbReference>
<organism evidence="8 9">
    <name type="scientific">Mitosporidium daphniae</name>
    <dbReference type="NCBI Taxonomy" id="1485682"/>
    <lineage>
        <taxon>Eukaryota</taxon>
        <taxon>Fungi</taxon>
        <taxon>Fungi incertae sedis</taxon>
        <taxon>Microsporidia</taxon>
        <taxon>Mitosporidium</taxon>
    </lineage>
</organism>
<dbReference type="Proteomes" id="UP000029725">
    <property type="component" value="Unassembled WGS sequence"/>
</dbReference>
<comment type="pathway">
    <text evidence="1">Metabolic intermediate metabolism; (S)-3-hydroxy-3-methylglutaryl-CoA degradation; acetoacetate from (S)-3-hydroxy-3-methylglutaryl-CoA: step 1/1.</text>
</comment>
<dbReference type="InterPro" id="IPR000891">
    <property type="entry name" value="PYR_CT"/>
</dbReference>
<evidence type="ECO:0000256" key="4">
    <source>
        <dbReference type="ARBA" id="ARBA00022723"/>
    </source>
</evidence>
<dbReference type="InterPro" id="IPR043594">
    <property type="entry name" value="HMGL"/>
</dbReference>
<dbReference type="RefSeq" id="XP_013239330.1">
    <property type="nucleotide sequence ID" value="XM_013383876.1"/>
</dbReference>
<evidence type="ECO:0000256" key="5">
    <source>
        <dbReference type="ARBA" id="ARBA00023239"/>
    </source>
</evidence>
<name>A0A098VVP1_9MICR</name>
<dbReference type="SUPFAM" id="SSF51569">
    <property type="entry name" value="Aldolase"/>
    <property type="match status" value="1"/>
</dbReference>
<evidence type="ECO:0000313" key="9">
    <source>
        <dbReference type="Proteomes" id="UP000029725"/>
    </source>
</evidence>
<evidence type="ECO:0000259" key="7">
    <source>
        <dbReference type="PROSITE" id="PS50991"/>
    </source>
</evidence>
<accession>A0A098VVP1</accession>
<sequence>MKNLNCSISASMQAFEDIIFEAKTRNPNITIRGYLSCVLGCPYEGLEIDPKRVACLAKQYIDMGCSEVSLGDTIGAGTPQRSEQLIEAVSNQIALPKIAMHFHNTYGQALANIWASLKAGIRIFDCSIAGLGGCPYAKSATGNVATEDVVYMLQGTKYDPGVDLDKLKIASDYILHQLGIFHPPWLIIW</sequence>
<dbReference type="HOGENOM" id="CLU_022138_2_2_1"/>
<dbReference type="PANTHER" id="PTHR42738">
    <property type="entry name" value="HYDROXYMETHYLGLUTARYL-COA LYASE"/>
    <property type="match status" value="1"/>
</dbReference>
<dbReference type="EMBL" id="JMKJ01000031">
    <property type="protein sequence ID" value="KGG52894.1"/>
    <property type="molecule type" value="Genomic_DNA"/>
</dbReference>
<dbReference type="OrthoDB" id="1905920at2759"/>
<protein>
    <recommendedName>
        <fullName evidence="3">hydroxymethylglutaryl-CoA lyase</fullName>
        <ecNumber evidence="3">4.1.3.4</ecNumber>
    </recommendedName>
</protein>
<dbReference type="InterPro" id="IPR013785">
    <property type="entry name" value="Aldolase_TIM"/>
</dbReference>
<dbReference type="VEuPathDB" id="MicrosporidiaDB:DI09_128p90"/>
<dbReference type="GO" id="GO:0004419">
    <property type="term" value="F:hydroxymethylglutaryl-CoA lyase activity"/>
    <property type="evidence" value="ECO:0007669"/>
    <property type="project" value="UniProtKB-EC"/>
</dbReference>
<dbReference type="Gene3D" id="3.20.20.70">
    <property type="entry name" value="Aldolase class I"/>
    <property type="match status" value="1"/>
</dbReference>
<evidence type="ECO:0000313" key="8">
    <source>
        <dbReference type="EMBL" id="KGG52894.1"/>
    </source>
</evidence>
<gene>
    <name evidence="8" type="ORF">DI09_128p90</name>
</gene>
<evidence type="ECO:0000256" key="3">
    <source>
        <dbReference type="ARBA" id="ARBA00012910"/>
    </source>
</evidence>
<keyword evidence="9" id="KW-1185">Reference proteome</keyword>
<dbReference type="UniPathway" id="UPA00896">
    <property type="reaction ID" value="UER00863"/>
</dbReference>
<feature type="domain" description="Pyruvate carboxyltransferase" evidence="7">
    <location>
        <begin position="1"/>
        <end position="168"/>
    </location>
</feature>
<proteinExistence type="inferred from homology"/>
<dbReference type="EC" id="4.1.3.4" evidence="3"/>
<dbReference type="PANTHER" id="PTHR42738:SF7">
    <property type="entry name" value="HYDROXYMETHYLGLUTARYL-COA LYASE"/>
    <property type="match status" value="1"/>
</dbReference>
<reference evidence="8 9" key="1">
    <citation type="submission" date="2014-04" db="EMBL/GenBank/DDBJ databases">
        <title>A new species of microsporidia sheds light on the evolution of extreme parasitism.</title>
        <authorList>
            <person name="Haag K.L."/>
            <person name="James T.Y."/>
            <person name="Larsson R."/>
            <person name="Schaer T.M."/>
            <person name="Refardt D."/>
            <person name="Pombert J.-F."/>
            <person name="Ebert D."/>
        </authorList>
    </citation>
    <scope>NUCLEOTIDE SEQUENCE [LARGE SCALE GENOMIC DNA]</scope>
    <source>
        <strain evidence="8 9">UGP3</strain>
        <tissue evidence="8">Spores</tissue>
    </source>
</reference>
<dbReference type="Pfam" id="PF00682">
    <property type="entry name" value="HMGL-like"/>
    <property type="match status" value="1"/>
</dbReference>
<keyword evidence="4" id="KW-0479">Metal-binding</keyword>
<comment type="similarity">
    <text evidence="2">Belongs to the HMG-CoA lyase family.</text>
</comment>
<comment type="caution">
    <text evidence="8">The sequence shown here is derived from an EMBL/GenBank/DDBJ whole genome shotgun (WGS) entry which is preliminary data.</text>
</comment>
<comment type="catalytic activity">
    <reaction evidence="6">
        <text>(3S)-3-hydroxy-3-methylglutaryl-CoA = acetoacetate + acetyl-CoA</text>
        <dbReference type="Rhea" id="RHEA:24404"/>
        <dbReference type="ChEBI" id="CHEBI:13705"/>
        <dbReference type="ChEBI" id="CHEBI:43074"/>
        <dbReference type="ChEBI" id="CHEBI:57288"/>
        <dbReference type="EC" id="4.1.3.4"/>
    </reaction>
</comment>
<keyword evidence="5 8" id="KW-0456">Lyase</keyword>